<evidence type="ECO:0000313" key="2">
    <source>
        <dbReference type="Proteomes" id="UP000004750"/>
    </source>
</evidence>
<accession>G9ZCH2</accession>
<protein>
    <submittedName>
        <fullName evidence="1">Uncharacterized protein</fullName>
    </submittedName>
</protein>
<evidence type="ECO:0000313" key="1">
    <source>
        <dbReference type="EMBL" id="EHM55787.1"/>
    </source>
</evidence>
<dbReference type="HOGENOM" id="CLU_3197607_0_0_6"/>
<dbReference type="AlphaFoldDB" id="G9ZCH2"/>
<organism evidence="1 2">
    <name type="scientific">Cardiobacterium valvarum F0432</name>
    <dbReference type="NCBI Taxonomy" id="797473"/>
    <lineage>
        <taxon>Bacteria</taxon>
        <taxon>Pseudomonadati</taxon>
        <taxon>Pseudomonadota</taxon>
        <taxon>Gammaproteobacteria</taxon>
        <taxon>Cardiobacteriales</taxon>
        <taxon>Cardiobacteriaceae</taxon>
        <taxon>Cardiobacterium</taxon>
    </lineage>
</organism>
<proteinExistence type="predicted"/>
<comment type="caution">
    <text evidence="1">The sequence shown here is derived from an EMBL/GenBank/DDBJ whole genome shotgun (WGS) entry which is preliminary data.</text>
</comment>
<name>G9ZCH2_9GAMM</name>
<dbReference type="EMBL" id="AGCM01000022">
    <property type="protein sequence ID" value="EHM55787.1"/>
    <property type="molecule type" value="Genomic_DNA"/>
</dbReference>
<dbReference type="Proteomes" id="UP000004750">
    <property type="component" value="Unassembled WGS sequence"/>
</dbReference>
<dbReference type="STRING" id="797473.HMPREF9080_00449"/>
<sequence>MNPVLTPLGEPSNDAAWRTQSLRRLAGPVLTPLGGPSNYAAWRAQ</sequence>
<reference evidence="1 2" key="1">
    <citation type="submission" date="2011-08" db="EMBL/GenBank/DDBJ databases">
        <authorList>
            <person name="Weinstock G."/>
            <person name="Sodergren E."/>
            <person name="Clifton S."/>
            <person name="Fulton L."/>
            <person name="Fulton B."/>
            <person name="Courtney L."/>
            <person name="Fronick C."/>
            <person name="Harrison M."/>
            <person name="Strong C."/>
            <person name="Farmer C."/>
            <person name="Delahaunty K."/>
            <person name="Markovic C."/>
            <person name="Hall O."/>
            <person name="Minx P."/>
            <person name="Tomlinson C."/>
            <person name="Mitreva M."/>
            <person name="Hou S."/>
            <person name="Chen J."/>
            <person name="Wollam A."/>
            <person name="Pepin K.H."/>
            <person name="Johnson M."/>
            <person name="Bhonagiri V."/>
            <person name="Zhang X."/>
            <person name="Suruliraj S."/>
            <person name="Warren W."/>
            <person name="Chinwalla A."/>
            <person name="Mardis E.R."/>
            <person name="Wilson R.K."/>
        </authorList>
    </citation>
    <scope>NUCLEOTIDE SEQUENCE [LARGE SCALE GENOMIC DNA]</scope>
    <source>
        <strain evidence="1 2">F0432</strain>
    </source>
</reference>
<gene>
    <name evidence="1" type="ORF">HMPREF9080_00449</name>
</gene>